<evidence type="ECO:0000259" key="2">
    <source>
        <dbReference type="PROSITE" id="PS50975"/>
    </source>
</evidence>
<reference evidence="3 4" key="1">
    <citation type="journal article" date="2016" name="Nat. Commun.">
        <title>Thousands of microbial genomes shed light on interconnected biogeochemical processes in an aquifer system.</title>
        <authorList>
            <person name="Anantharaman K."/>
            <person name="Brown C.T."/>
            <person name="Hug L.A."/>
            <person name="Sharon I."/>
            <person name="Castelle C.J."/>
            <person name="Probst A.J."/>
            <person name="Thomas B.C."/>
            <person name="Singh A."/>
            <person name="Wilkins M.J."/>
            <person name="Karaoz U."/>
            <person name="Brodie E.L."/>
            <person name="Williams K.H."/>
            <person name="Hubbard S.S."/>
            <person name="Banfield J.F."/>
        </authorList>
    </citation>
    <scope>NUCLEOTIDE SEQUENCE [LARGE SCALE GENOMIC DNA]</scope>
</reference>
<keyword evidence="1" id="KW-0547">Nucleotide-binding</keyword>
<dbReference type="GO" id="GO:0018169">
    <property type="term" value="F:ribosomal S6-glutamic acid ligase activity"/>
    <property type="evidence" value="ECO:0007669"/>
    <property type="project" value="TreeGrafter"/>
</dbReference>
<evidence type="ECO:0000313" key="4">
    <source>
        <dbReference type="Proteomes" id="UP000177583"/>
    </source>
</evidence>
<dbReference type="Gene3D" id="3.30.470.20">
    <property type="entry name" value="ATP-grasp fold, B domain"/>
    <property type="match status" value="1"/>
</dbReference>
<dbReference type="Gene3D" id="3.30.1490.20">
    <property type="entry name" value="ATP-grasp fold, A domain"/>
    <property type="match status" value="1"/>
</dbReference>
<dbReference type="EMBL" id="MFNF01000027">
    <property type="protein sequence ID" value="OGH01933.1"/>
    <property type="molecule type" value="Genomic_DNA"/>
</dbReference>
<accession>A0A1F6GUV4</accession>
<dbReference type="SUPFAM" id="SSF56059">
    <property type="entry name" value="Glutathione synthetase ATP-binding domain-like"/>
    <property type="match status" value="1"/>
</dbReference>
<dbReference type="InterPro" id="IPR013815">
    <property type="entry name" value="ATP_grasp_subdomain_1"/>
</dbReference>
<dbReference type="InterPro" id="IPR013651">
    <property type="entry name" value="ATP-grasp_RimK-type"/>
</dbReference>
<dbReference type="InterPro" id="IPR025839">
    <property type="entry name" value="RLAN_dom"/>
</dbReference>
<gene>
    <name evidence="3" type="ORF">A2557_05000</name>
</gene>
<keyword evidence="1" id="KW-0067">ATP-binding</keyword>
<dbReference type="PROSITE" id="PS50975">
    <property type="entry name" value="ATP_GRASP"/>
    <property type="match status" value="1"/>
</dbReference>
<organism evidence="3 4">
    <name type="scientific">Candidatus Lambdaproteobacteria bacterium RIFOXYD2_FULL_56_26</name>
    <dbReference type="NCBI Taxonomy" id="1817773"/>
    <lineage>
        <taxon>Bacteria</taxon>
        <taxon>Pseudomonadati</taxon>
        <taxon>Pseudomonadota</taxon>
        <taxon>Candidatus Lambdaproteobacteria</taxon>
    </lineage>
</organism>
<dbReference type="GO" id="GO:0005737">
    <property type="term" value="C:cytoplasm"/>
    <property type="evidence" value="ECO:0007669"/>
    <property type="project" value="TreeGrafter"/>
</dbReference>
<evidence type="ECO:0000313" key="3">
    <source>
        <dbReference type="EMBL" id="OGH01933.1"/>
    </source>
</evidence>
<comment type="caution">
    <text evidence="3">The sequence shown here is derived from an EMBL/GenBank/DDBJ whole genome shotgun (WGS) entry which is preliminary data.</text>
</comment>
<protein>
    <recommendedName>
        <fullName evidence="2">ATP-grasp domain-containing protein</fullName>
    </recommendedName>
</protein>
<dbReference type="Pfam" id="PF14401">
    <property type="entry name" value="RLAN"/>
    <property type="match status" value="1"/>
</dbReference>
<dbReference type="InterPro" id="IPR011761">
    <property type="entry name" value="ATP-grasp"/>
</dbReference>
<name>A0A1F6GUV4_9PROT</name>
<dbReference type="Proteomes" id="UP000177583">
    <property type="component" value="Unassembled WGS sequence"/>
</dbReference>
<dbReference type="PANTHER" id="PTHR21621:SF0">
    <property type="entry name" value="BETA-CITRYLGLUTAMATE SYNTHASE B-RELATED"/>
    <property type="match status" value="1"/>
</dbReference>
<feature type="domain" description="ATP-grasp" evidence="2">
    <location>
        <begin position="285"/>
        <end position="475"/>
    </location>
</feature>
<dbReference type="Pfam" id="PF08443">
    <property type="entry name" value="RimK"/>
    <property type="match status" value="1"/>
</dbReference>
<dbReference type="GO" id="GO:0005524">
    <property type="term" value="F:ATP binding"/>
    <property type="evidence" value="ECO:0007669"/>
    <property type="project" value="UniProtKB-UniRule"/>
</dbReference>
<dbReference type="GO" id="GO:0046872">
    <property type="term" value="F:metal ion binding"/>
    <property type="evidence" value="ECO:0007669"/>
    <property type="project" value="InterPro"/>
</dbReference>
<evidence type="ECO:0000256" key="1">
    <source>
        <dbReference type="PROSITE-ProRule" id="PRU00409"/>
    </source>
</evidence>
<sequence length="484" mass="54763">MRNLIVVESLEHWPKTAEGFEVVNAQAYLFQEEFQKAKNLRIYNLCASYSYQSFGYYVSLLAEARGHRPTPSVATLMEMKSKPAVRLASEGLDKEIQKQFAGLKSEGFELSIYFGQSLAKKYQPLADQLSRSFAAPMLRAKFTHKQRWNLTSVGPVGLTEVPQDHLPDLINFAQAYFNRRPGSKKTRTNRFSLAMLVNPQEKFPPSNERALNLFAQAGQELGLEVDRITAQDQAKLGEYDALFIRETTAVNHHTFRFALKAQALGLVVIDDPQSIIRCTNKVYLSELLSQHKIPTPKSQVLSKVDLLTHQVRIPFPCVLKQPDSSFSQGVVKVSGPEELKEKGLKLLEESDLIIAQEYMPTTFDWRVGIIGGMPLFVCRYHMAKGHWQIYKTTKGGKLLDGKVDVVAPEEAPYKLLSLAQKAAKLIGDGFYGLDIKEHDGKFYVIEINDNPSIEAGFEDQLLKRRLYSRIMEVFLDRLLLKVNS</sequence>
<dbReference type="AlphaFoldDB" id="A0A1F6GUV4"/>
<dbReference type="GO" id="GO:0009432">
    <property type="term" value="P:SOS response"/>
    <property type="evidence" value="ECO:0007669"/>
    <property type="project" value="TreeGrafter"/>
</dbReference>
<dbReference type="PANTHER" id="PTHR21621">
    <property type="entry name" value="RIBOSOMAL PROTEIN S6 MODIFICATION PROTEIN"/>
    <property type="match status" value="1"/>
</dbReference>
<proteinExistence type="predicted"/>